<dbReference type="Proteomes" id="UP000190162">
    <property type="component" value="Unassembled WGS sequence"/>
</dbReference>
<keyword evidence="2" id="KW-0732">Signal</keyword>
<accession>A0A1T4TWE6</accession>
<evidence type="ECO:0000256" key="2">
    <source>
        <dbReference type="SAM" id="SignalP"/>
    </source>
</evidence>
<feature type="domain" description="DUF6701" evidence="3">
    <location>
        <begin position="377"/>
        <end position="1011"/>
    </location>
</feature>
<feature type="chain" id="PRO_5011961885" description="DUF6701 domain-containing protein" evidence="2">
    <location>
        <begin position="19"/>
        <end position="1018"/>
    </location>
</feature>
<evidence type="ECO:0000313" key="5">
    <source>
        <dbReference type="Proteomes" id="UP000190162"/>
    </source>
</evidence>
<feature type="region of interest" description="Disordered" evidence="1">
    <location>
        <begin position="491"/>
        <end position="511"/>
    </location>
</feature>
<dbReference type="Pfam" id="PF20419">
    <property type="entry name" value="DUF6701"/>
    <property type="match status" value="1"/>
</dbReference>
<gene>
    <name evidence="4" type="ORF">SAMN02745132_00209</name>
</gene>
<name>A0A1T4TWE6_9GAMM</name>
<evidence type="ECO:0000256" key="1">
    <source>
        <dbReference type="SAM" id="MobiDB-lite"/>
    </source>
</evidence>
<proteinExistence type="predicted"/>
<feature type="compositionally biased region" description="Basic and acidic residues" evidence="1">
    <location>
        <begin position="496"/>
        <end position="511"/>
    </location>
</feature>
<reference evidence="5" key="1">
    <citation type="submission" date="2017-02" db="EMBL/GenBank/DDBJ databases">
        <authorList>
            <person name="Varghese N."/>
            <person name="Submissions S."/>
        </authorList>
    </citation>
    <scope>NUCLEOTIDE SEQUENCE [LARGE SCALE GENOMIC DNA]</scope>
    <source>
        <strain evidence="5">DSM 22720</strain>
    </source>
</reference>
<evidence type="ECO:0000259" key="3">
    <source>
        <dbReference type="Pfam" id="PF20419"/>
    </source>
</evidence>
<organism evidence="4 5">
    <name type="scientific">Enterovibrio nigricans DSM 22720</name>
    <dbReference type="NCBI Taxonomy" id="1121868"/>
    <lineage>
        <taxon>Bacteria</taxon>
        <taxon>Pseudomonadati</taxon>
        <taxon>Pseudomonadota</taxon>
        <taxon>Gammaproteobacteria</taxon>
        <taxon>Vibrionales</taxon>
        <taxon>Vibrionaceae</taxon>
        <taxon>Enterovibrio</taxon>
    </lineage>
</organism>
<keyword evidence="5" id="KW-1185">Reference proteome</keyword>
<sequence>MKKYLVLLLALMSFYTAANKVDNLFPGPVQAPKGMSKTQFSFHGSNASVEWFGQNKINVGFEGYHNSIWANNLCTDGFSKFICTHEPNHRATNLELKLLSSKEYGKVSGSCQAETKCTLGPSSNKFSSYRVNNRSTLILEAGTYYFGSLDLNSQANIVVNGVVNIHLNQFSAWGDNDVNANGQPRNLVFYHHNQKIEENYDPYAAPTVPKEDKFTFNTTSNIKTYIYSSGVVEIPFGGRLFGSVTARQLFMLGESEIIYSGELYGEQLHISPETYAASACEKIAISFSVKDSNGNLNSQAEGLLSVAISSKNDDACWINPNDASDTCHPKRIDNVMLKDGQASLLLAGMGGSIDVVGSFVPSSINVKELIGSAGPYSFSPSGYTVNNGRPIEIIAGKGASAPIKAVKSVGAGLCETEDSIQGKIFFTTTTNYERPKSGTKKALVNGNETDDPNGVTGVDFKNGEGQLEVNYFDAGHVSVDLEVALSPNADDALDAENQRRPKPETPPEKGRANIYARPYTLAICNAGTVLPDEEDIGLERPFLRAGERFNLALRPIIWSKDHMVGPKAASIIPWRSEHCLVNKWADTPNFWKSDAPPTTVALSPTAAISSPPGGESVTIGEFSKAHTEAVNGRYKFTGIAVDDVGTYRFYSKLGSTYLGMEVTPSEREVGRFYPSHFGIASEFKRGVDAAYDEDGNGFTYLDQPFSGEFSIHAMDINDKPVSNYHRYTGATDKAKFEDWVIDSVEHYPYDGTDLSSRWDGARLNSARWAAGTGGVSEVKVSGNMMIRKGNREDGPFAPLRFAVGVATNDRDNTAFELCANDSDLGCSKSVIKPGETTFGAQIAEGPFFFGRMRIGGFTETQDFSGEQMLPVIVEYWNGSHFETNVRDNASFVHLAGSLRDQLVSNSKNIETQIQWQNGSTAEGKESVSQGVYNLKVVPQQGNKAVPFREQFRFWQCLAVGCEVDETPISGFIEQPWLQYGWESATELKKTSGLVTYGHYRGSDRLIYKGEKSITLTGE</sequence>
<feature type="signal peptide" evidence="2">
    <location>
        <begin position="1"/>
        <end position="18"/>
    </location>
</feature>
<dbReference type="EMBL" id="FUXU01000002">
    <property type="protein sequence ID" value="SKA44658.1"/>
    <property type="molecule type" value="Genomic_DNA"/>
</dbReference>
<protein>
    <recommendedName>
        <fullName evidence="3">DUF6701 domain-containing protein</fullName>
    </recommendedName>
</protein>
<dbReference type="InterPro" id="IPR046524">
    <property type="entry name" value="DUF6701"/>
</dbReference>
<evidence type="ECO:0000313" key="4">
    <source>
        <dbReference type="EMBL" id="SKA44658.1"/>
    </source>
</evidence>
<dbReference type="AlphaFoldDB" id="A0A1T4TWE6"/>
<dbReference type="OrthoDB" id="9790247at2"/>